<dbReference type="Proteomes" id="UP000180098">
    <property type="component" value="Unassembled WGS sequence"/>
</dbReference>
<dbReference type="AlphaFoldDB" id="A0A1S2LDY1"/>
<gene>
    <name evidence="3" type="ORF">BKP35_14390</name>
</gene>
<name>A0A1S2LDY1_9BACI</name>
<dbReference type="OrthoDB" id="2964362at2"/>
<protein>
    <submittedName>
        <fullName evidence="3">Uncharacterized protein</fullName>
    </submittedName>
</protein>
<evidence type="ECO:0000313" key="4">
    <source>
        <dbReference type="Proteomes" id="UP000180098"/>
    </source>
</evidence>
<keyword evidence="2" id="KW-1133">Transmembrane helix</keyword>
<dbReference type="RefSeq" id="WP_071314047.1">
    <property type="nucleotide sequence ID" value="NZ_MLQQ01000040.1"/>
</dbReference>
<evidence type="ECO:0000256" key="1">
    <source>
        <dbReference type="SAM" id="MobiDB-lite"/>
    </source>
</evidence>
<organism evidence="3 4">
    <name type="scientific">Anaerobacillus arseniciselenatis</name>
    <dbReference type="NCBI Taxonomy" id="85682"/>
    <lineage>
        <taxon>Bacteria</taxon>
        <taxon>Bacillati</taxon>
        <taxon>Bacillota</taxon>
        <taxon>Bacilli</taxon>
        <taxon>Bacillales</taxon>
        <taxon>Bacillaceae</taxon>
        <taxon>Anaerobacillus</taxon>
    </lineage>
</organism>
<keyword evidence="2" id="KW-0812">Transmembrane</keyword>
<proteinExistence type="predicted"/>
<keyword evidence="2" id="KW-0472">Membrane</keyword>
<feature type="compositionally biased region" description="Gly residues" evidence="1">
    <location>
        <begin position="190"/>
        <end position="199"/>
    </location>
</feature>
<comment type="caution">
    <text evidence="3">The sequence shown here is derived from an EMBL/GenBank/DDBJ whole genome shotgun (WGS) entry which is preliminary data.</text>
</comment>
<evidence type="ECO:0000313" key="3">
    <source>
        <dbReference type="EMBL" id="OIJ10283.1"/>
    </source>
</evidence>
<keyword evidence="4" id="KW-1185">Reference proteome</keyword>
<feature type="transmembrane region" description="Helical" evidence="2">
    <location>
        <begin position="12"/>
        <end position="34"/>
    </location>
</feature>
<dbReference type="EMBL" id="MLQQ01000040">
    <property type="protein sequence ID" value="OIJ10283.1"/>
    <property type="molecule type" value="Genomic_DNA"/>
</dbReference>
<feature type="region of interest" description="Disordered" evidence="1">
    <location>
        <begin position="190"/>
        <end position="222"/>
    </location>
</feature>
<sequence length="437" mass="48103">MKKHNNQKGYALVLVLIMITIFSLLFIMLAGNALTSYRQINMSEDNVQATTLAEMGVVHYHTLILDAIESVLEDPFTADLIQKEIDKVDDFDTLTDEEKISTLRGIIADVWKVTVDIPTLTTRPMHVNEQLQHYFDIESDNVTVTKDQNGLKFNFVSKGSNNIKIVGLETTINIPIDAFININIGDEDGSNGGGNGTTPGDGTFDGSLISKPTGLPTCTDEDDTNCSYNGTIEIPRGNYTLNGSTLHVTESFLLESNTNRFTNSLIYVEGEFTTKNMNRTTNLQLHVEEDATIDSNMNSLFNSIIEILGSATFSGNIQNASNSIIYVGQNADFEGNNISFNNNSTVYTGGDATMNNVTVDNSSRICVEGHLEINGNNVSGANIFANTTNRPNLVNTSSEDFEANCSGVSIGDRDMITLYPEWDWELLTPETNYNYSY</sequence>
<accession>A0A1S2LDY1</accession>
<evidence type="ECO:0000256" key="2">
    <source>
        <dbReference type="SAM" id="Phobius"/>
    </source>
</evidence>
<reference evidence="3 4" key="1">
    <citation type="submission" date="2016-10" db="EMBL/GenBank/DDBJ databases">
        <title>Draft genome sequences of four alkaliphilic bacteria belonging to the Anaerobacillus genus.</title>
        <authorList>
            <person name="Bassil N.M."/>
            <person name="Lloyd J.R."/>
        </authorList>
    </citation>
    <scope>NUCLEOTIDE SEQUENCE [LARGE SCALE GENOMIC DNA]</scope>
    <source>
        <strain evidence="3 4">DSM 15340</strain>
    </source>
</reference>